<dbReference type="RefSeq" id="WP_284873954.1">
    <property type="nucleotide sequence ID" value="NZ_CP126970.1"/>
</dbReference>
<gene>
    <name evidence="2" type="ORF">QP029_08770</name>
</gene>
<organism evidence="2 3">
    <name type="scientific">Corynebacterium suedekumii</name>
    <dbReference type="NCBI Taxonomy" id="3049801"/>
    <lineage>
        <taxon>Bacteria</taxon>
        <taxon>Bacillati</taxon>
        <taxon>Actinomycetota</taxon>
        <taxon>Actinomycetes</taxon>
        <taxon>Mycobacteriales</taxon>
        <taxon>Corynebacteriaceae</taxon>
        <taxon>Corynebacterium</taxon>
    </lineage>
</organism>
<reference evidence="2 3" key="1">
    <citation type="submission" date="2023-05" db="EMBL/GenBank/DDBJ databases">
        <title>Corynebacterium suedekumii sp. nov. and Corynebacterium breve sp. nov. isolated from raw cow's milk.</title>
        <authorList>
            <person name="Baer M.K."/>
            <person name="Mehl L."/>
            <person name="Hellmuth R."/>
            <person name="Marke G."/>
            <person name="Lipski A."/>
        </authorList>
    </citation>
    <scope>NUCLEOTIDE SEQUENCE [LARGE SCALE GENOMIC DNA]</scope>
    <source>
        <strain evidence="2 3">LM112</strain>
    </source>
</reference>
<name>A0ABY8VIH8_9CORY</name>
<feature type="transmembrane region" description="Helical" evidence="1">
    <location>
        <begin position="66"/>
        <end position="87"/>
    </location>
</feature>
<keyword evidence="1" id="KW-0472">Membrane</keyword>
<keyword evidence="3" id="KW-1185">Reference proteome</keyword>
<dbReference type="Proteomes" id="UP001238805">
    <property type="component" value="Chromosome"/>
</dbReference>
<feature type="transmembrane region" description="Helical" evidence="1">
    <location>
        <begin position="38"/>
        <end position="60"/>
    </location>
</feature>
<keyword evidence="1" id="KW-0812">Transmembrane</keyword>
<accession>A0ABY8VIH8</accession>
<protein>
    <submittedName>
        <fullName evidence="2">Uncharacterized protein</fullName>
    </submittedName>
</protein>
<evidence type="ECO:0000313" key="2">
    <source>
        <dbReference type="EMBL" id="WIM69359.1"/>
    </source>
</evidence>
<dbReference type="EMBL" id="CP126970">
    <property type="protein sequence ID" value="WIM69359.1"/>
    <property type="molecule type" value="Genomic_DNA"/>
</dbReference>
<proteinExistence type="predicted"/>
<sequence length="209" mass="22451">MNQATGMPRTPQDLMGELQLRGTTTIEATHQLNRLGAILFLAISPIPLILGLAGLGFGVAVPDTTLLTIGLFSMLIGAGGLVAGLTLRRRSRNVRGAVWTVDTRGITIDGVGPVPWGDLEAPTHRFEPNPYDDGYQRALVMPLTDAGRQRALALDPTSRRIINVSVRDTVFFGPKPLKSVRIPAMKEMSAGDFAGFLENARRFYGGGAL</sequence>
<evidence type="ECO:0000313" key="3">
    <source>
        <dbReference type="Proteomes" id="UP001238805"/>
    </source>
</evidence>
<evidence type="ECO:0000256" key="1">
    <source>
        <dbReference type="SAM" id="Phobius"/>
    </source>
</evidence>
<keyword evidence="1" id="KW-1133">Transmembrane helix</keyword>